<dbReference type="Proteomes" id="UP000637239">
    <property type="component" value="Chromosome 2"/>
</dbReference>
<dbReference type="Pfam" id="PF20174">
    <property type="entry name" value="DUF6540"/>
    <property type="match status" value="1"/>
</dbReference>
<dbReference type="RefSeq" id="XP_043134012.1">
    <property type="nucleotide sequence ID" value="XM_043285307.1"/>
</dbReference>
<dbReference type="EMBL" id="AP024417">
    <property type="protein sequence ID" value="BCR85490.1"/>
    <property type="molecule type" value="Genomic_DNA"/>
</dbReference>
<dbReference type="InterPro" id="IPR046670">
    <property type="entry name" value="DUF6540"/>
</dbReference>
<sequence>MTRTIYLALFNNGPKPAHYAIWIPKLNPDILGKLIQVDGNPATGFHLQFVRNYNIASDTLSEYKLTPLAEVDDKYVADPAGTERSIDTTARDRLESVATVVKPPGRSAKPFDSEAPNCQNWLYKYVQKLIKEGFVESSAGLVVQDAPKVFEKA</sequence>
<reference evidence="1" key="2">
    <citation type="submission" date="2021-02" db="EMBL/GenBank/DDBJ databases">
        <title>Aspergillus chevalieri M1 genome sequence.</title>
        <authorList>
            <person name="Kadooka C."/>
            <person name="Mori K."/>
            <person name="Futagami T."/>
        </authorList>
    </citation>
    <scope>NUCLEOTIDE SEQUENCE</scope>
    <source>
        <strain evidence="1">M1</strain>
    </source>
</reference>
<dbReference type="AlphaFoldDB" id="A0A7R7ZK89"/>
<name>A0A7R7ZK89_ASPCH</name>
<dbReference type="GeneID" id="66979849"/>
<reference evidence="1" key="1">
    <citation type="submission" date="2021-01" db="EMBL/GenBank/DDBJ databases">
        <authorList>
            <consortium name="Aspergillus chevalieri M1 genome sequencing consortium"/>
            <person name="Kazuki M."/>
            <person name="Futagami T."/>
        </authorList>
    </citation>
    <scope>NUCLEOTIDE SEQUENCE</scope>
    <source>
        <strain evidence="1">M1</strain>
    </source>
</reference>
<evidence type="ECO:0000313" key="1">
    <source>
        <dbReference type="EMBL" id="BCR85490.1"/>
    </source>
</evidence>
<proteinExistence type="predicted"/>
<keyword evidence="2" id="KW-1185">Reference proteome</keyword>
<dbReference type="KEGG" id="ache:ACHE_20948A"/>
<evidence type="ECO:0000313" key="2">
    <source>
        <dbReference type="Proteomes" id="UP000637239"/>
    </source>
</evidence>
<accession>A0A7R7ZK89</accession>
<organism evidence="1 2">
    <name type="scientific">Aspergillus chevalieri</name>
    <name type="common">Eurotium chevalieri</name>
    <dbReference type="NCBI Taxonomy" id="182096"/>
    <lineage>
        <taxon>Eukaryota</taxon>
        <taxon>Fungi</taxon>
        <taxon>Dikarya</taxon>
        <taxon>Ascomycota</taxon>
        <taxon>Pezizomycotina</taxon>
        <taxon>Eurotiomycetes</taxon>
        <taxon>Eurotiomycetidae</taxon>
        <taxon>Eurotiales</taxon>
        <taxon>Aspergillaceae</taxon>
        <taxon>Aspergillus</taxon>
        <taxon>Aspergillus subgen. Aspergillus</taxon>
    </lineage>
</organism>
<gene>
    <name evidence="1" type="ORF">ACHE_20948A</name>
</gene>
<protein>
    <submittedName>
        <fullName evidence="1">Uncharacterized protein</fullName>
    </submittedName>
</protein>